<sequence>MNSRVRLFIQTHTHALKTCRRTNAKKISLISSLQRTQTTGDNNHEDSKLLPQIKSSNLNLNLEKIACNLKTRYRLLASVDPANIMKLKASKVRARSKQVNEKNIGVADINFLSLDDLTDFPQKGEKSRTINRNCLRDYKKEEWEKICRNRFGRFVQYRDHLVEMIIPTGLCNYNR</sequence>
<dbReference type="AlphaFoldDB" id="A0A1B0AF56"/>
<dbReference type="VEuPathDB" id="VectorBase:GPAI043815"/>
<protein>
    <submittedName>
        <fullName evidence="1">Uncharacterized protein</fullName>
    </submittedName>
</protein>
<evidence type="ECO:0000313" key="1">
    <source>
        <dbReference type="EnsemblMetazoa" id="GPAI043815-PA"/>
    </source>
</evidence>
<proteinExistence type="predicted"/>
<keyword evidence="2" id="KW-1185">Reference proteome</keyword>
<reference evidence="1" key="2">
    <citation type="submission" date="2020-05" db="UniProtKB">
        <authorList>
            <consortium name="EnsemblMetazoa"/>
        </authorList>
    </citation>
    <scope>IDENTIFICATION</scope>
    <source>
        <strain evidence="1">IAEA</strain>
    </source>
</reference>
<dbReference type="EnsemblMetazoa" id="GPAI043815-RA">
    <property type="protein sequence ID" value="GPAI043815-PA"/>
    <property type="gene ID" value="GPAI043815"/>
</dbReference>
<dbReference type="Proteomes" id="UP000092445">
    <property type="component" value="Unassembled WGS sequence"/>
</dbReference>
<name>A0A1B0AF56_GLOPL</name>
<accession>A0A1B0AF56</accession>
<organism evidence="1 2">
    <name type="scientific">Glossina pallidipes</name>
    <name type="common">Tsetse fly</name>
    <dbReference type="NCBI Taxonomy" id="7398"/>
    <lineage>
        <taxon>Eukaryota</taxon>
        <taxon>Metazoa</taxon>
        <taxon>Ecdysozoa</taxon>
        <taxon>Arthropoda</taxon>
        <taxon>Hexapoda</taxon>
        <taxon>Insecta</taxon>
        <taxon>Pterygota</taxon>
        <taxon>Neoptera</taxon>
        <taxon>Endopterygota</taxon>
        <taxon>Diptera</taxon>
        <taxon>Brachycera</taxon>
        <taxon>Muscomorpha</taxon>
        <taxon>Hippoboscoidea</taxon>
        <taxon>Glossinidae</taxon>
        <taxon>Glossina</taxon>
    </lineage>
</organism>
<evidence type="ECO:0000313" key="2">
    <source>
        <dbReference type="Proteomes" id="UP000092445"/>
    </source>
</evidence>
<reference evidence="2" key="1">
    <citation type="submission" date="2014-03" db="EMBL/GenBank/DDBJ databases">
        <authorList>
            <person name="Aksoy S."/>
            <person name="Warren W."/>
            <person name="Wilson R.K."/>
        </authorList>
    </citation>
    <scope>NUCLEOTIDE SEQUENCE [LARGE SCALE GENOMIC DNA]</scope>
    <source>
        <strain evidence="2">IAEA</strain>
    </source>
</reference>